<gene>
    <name evidence="1" type="ORF">E4K67_15580</name>
</gene>
<dbReference type="RefSeq" id="WP_135548287.1">
    <property type="nucleotide sequence ID" value="NZ_SPQQ01000005.1"/>
</dbReference>
<dbReference type="OrthoDB" id="9787428at2"/>
<dbReference type="EMBL" id="SPQQ01000005">
    <property type="protein sequence ID" value="TGE37273.1"/>
    <property type="molecule type" value="Genomic_DNA"/>
</dbReference>
<dbReference type="Proteomes" id="UP000298460">
    <property type="component" value="Unassembled WGS sequence"/>
</dbReference>
<name>A0A4Z0R542_9FIRM</name>
<evidence type="ECO:0008006" key="3">
    <source>
        <dbReference type="Google" id="ProtNLM"/>
    </source>
</evidence>
<evidence type="ECO:0000313" key="1">
    <source>
        <dbReference type="EMBL" id="TGE37273.1"/>
    </source>
</evidence>
<sequence length="163" mass="18417">MKITSKFYITVPLAEIWEIIFNPYNIGKTIPGCESVELIDDNTYLSLVTIKVANIKARYKLISKIVEQYSPFRIVTYTTWEGIGITSKVSQSTTLQLYASNYDSTEVAIDSELNLTGTIANLTARIMRAKIESIAEEWSQRLKALIEEHCQPIENVSVYLASL</sequence>
<accession>A0A4Z0R542</accession>
<dbReference type="SUPFAM" id="SSF55961">
    <property type="entry name" value="Bet v1-like"/>
    <property type="match status" value="1"/>
</dbReference>
<dbReference type="PANTHER" id="PTHR38588">
    <property type="entry name" value="BLL0334 PROTEIN"/>
    <property type="match status" value="1"/>
</dbReference>
<dbReference type="InterPro" id="IPR023393">
    <property type="entry name" value="START-like_dom_sf"/>
</dbReference>
<comment type="caution">
    <text evidence="1">The sequence shown here is derived from an EMBL/GenBank/DDBJ whole genome shotgun (WGS) entry which is preliminary data.</text>
</comment>
<reference evidence="1 2" key="1">
    <citation type="submission" date="2019-03" db="EMBL/GenBank/DDBJ databases">
        <title>Draft Genome Sequence of Desulfosporosinus fructosivorans Strain 63.6F, Isolated from Marine Sediment in the Baltic Sea.</title>
        <authorList>
            <person name="Hausmann B."/>
            <person name="Vandieken V."/>
            <person name="Pjevac P."/>
            <person name="Schreck K."/>
            <person name="Herbold C.W."/>
            <person name="Loy A."/>
        </authorList>
    </citation>
    <scope>NUCLEOTIDE SEQUENCE [LARGE SCALE GENOMIC DNA]</scope>
    <source>
        <strain evidence="1 2">63.6F</strain>
    </source>
</reference>
<protein>
    <recommendedName>
        <fullName evidence="3">Carbon monoxide dehydrogenase</fullName>
    </recommendedName>
</protein>
<keyword evidence="2" id="KW-1185">Reference proteome</keyword>
<dbReference type="InterPro" id="IPR010419">
    <property type="entry name" value="CO_DH_gsu"/>
</dbReference>
<dbReference type="Pfam" id="PF06240">
    <property type="entry name" value="COXG"/>
    <property type="match status" value="1"/>
</dbReference>
<dbReference type="Gene3D" id="3.30.530.20">
    <property type="match status" value="1"/>
</dbReference>
<organism evidence="1 2">
    <name type="scientific">Desulfosporosinus fructosivorans</name>
    <dbReference type="NCBI Taxonomy" id="2018669"/>
    <lineage>
        <taxon>Bacteria</taxon>
        <taxon>Bacillati</taxon>
        <taxon>Bacillota</taxon>
        <taxon>Clostridia</taxon>
        <taxon>Eubacteriales</taxon>
        <taxon>Desulfitobacteriaceae</taxon>
        <taxon>Desulfosporosinus</taxon>
    </lineage>
</organism>
<dbReference type="AlphaFoldDB" id="A0A4Z0R542"/>
<evidence type="ECO:0000313" key="2">
    <source>
        <dbReference type="Proteomes" id="UP000298460"/>
    </source>
</evidence>
<dbReference type="PANTHER" id="PTHR38588:SF1">
    <property type="entry name" value="BLL0334 PROTEIN"/>
    <property type="match status" value="1"/>
</dbReference>
<proteinExistence type="predicted"/>